<dbReference type="PROSITE" id="PS00092">
    <property type="entry name" value="N6_MTASE"/>
    <property type="match status" value="1"/>
</dbReference>
<dbReference type="InterPro" id="IPR002941">
    <property type="entry name" value="DNA_methylase_N4/N6"/>
</dbReference>
<dbReference type="KEGG" id="ttm:Tthe_0777"/>
<comment type="similarity">
    <text evidence="1">Belongs to the N(4)/N(6)-methyltransferase family.</text>
</comment>
<keyword evidence="5" id="KW-0680">Restriction system</keyword>
<keyword evidence="2 7" id="KW-0489">Methyltransferase</keyword>
<dbReference type="SUPFAM" id="SSF53335">
    <property type="entry name" value="S-adenosyl-L-methionine-dependent methyltransferases"/>
    <property type="match status" value="1"/>
</dbReference>
<dbReference type="GO" id="GO:0032259">
    <property type="term" value="P:methylation"/>
    <property type="evidence" value="ECO:0007669"/>
    <property type="project" value="UniProtKB-KW"/>
</dbReference>
<dbReference type="RefSeq" id="WP_013297305.1">
    <property type="nucleotide sequence ID" value="NC_014410.1"/>
</dbReference>
<dbReference type="Pfam" id="PF01555">
    <property type="entry name" value="N6_N4_Mtase"/>
    <property type="match status" value="1"/>
</dbReference>
<dbReference type="GeneID" id="93863656"/>
<dbReference type="InterPro" id="IPR002295">
    <property type="entry name" value="N4/N6-MTase_EcoPI_Mod-like"/>
</dbReference>
<dbReference type="InterPro" id="IPR002052">
    <property type="entry name" value="DNA_methylase_N6_adenine_CS"/>
</dbReference>
<dbReference type="OrthoDB" id="9800801at2"/>
<dbReference type="EMBL" id="CP002171">
    <property type="protein sequence ID" value="ADL68330.1"/>
    <property type="molecule type" value="Genomic_DNA"/>
</dbReference>
<evidence type="ECO:0000256" key="3">
    <source>
        <dbReference type="ARBA" id="ARBA00022679"/>
    </source>
</evidence>
<dbReference type="eggNOG" id="COG2189">
    <property type="taxonomic scope" value="Bacteria"/>
</dbReference>
<feature type="domain" description="DNA methylase N-4/N-6" evidence="6">
    <location>
        <begin position="81"/>
        <end position="346"/>
    </location>
</feature>
<name>D9TLK5_THETC</name>
<dbReference type="Proteomes" id="UP000001626">
    <property type="component" value="Chromosome"/>
</dbReference>
<dbReference type="Gene3D" id="3.40.50.150">
    <property type="entry name" value="Vaccinia Virus protein VP39"/>
    <property type="match status" value="1"/>
</dbReference>
<keyword evidence="4" id="KW-0949">S-adenosyl-L-methionine</keyword>
<evidence type="ECO:0000256" key="5">
    <source>
        <dbReference type="ARBA" id="ARBA00022747"/>
    </source>
</evidence>
<dbReference type="AlphaFoldDB" id="D9TLK5"/>
<keyword evidence="3" id="KW-0808">Transferase</keyword>
<dbReference type="GO" id="GO:0008170">
    <property type="term" value="F:N-methyltransferase activity"/>
    <property type="evidence" value="ECO:0007669"/>
    <property type="project" value="InterPro"/>
</dbReference>
<sequence>MAIKYVPYYPDPVEGQAILDNFKRMLKYKSAGDVKRRLERGMPLYELKKVETVGKNPNGNMLIRGECISACAYLKEQGIEVDLIYIDPPFASGADYAKKVYIRRNPKVAEAIAQAGKELDIEELKTFEEKMYGDIWRKEDYLNWMYENLMAIKSVMSETASIFVHLYWHIGHYVKILMDEIFGEDKLINEIIWYYPDNFQGNVKGFATNHNNIFWYSKNETYISNKVIIPLDKPVKRDKRIWSKELGKLVSARNDDGTLIYEEFTEKKADDVWTIGQTSVTKSTSNEYMDYPTQKPEELLRRIIEASTNEGMLVADFFGGSGVTAAVANKLGRRFIHCDIGINSIQTTRDRLIADKAEFDIYEIKDGVSLYRNPTQTMEKIKKLIPGLKNEKSLGDFWAGAISDSKLGLVPVYIPNLMDSSSKLLDKAMMFRIMHEAIPDLPSNVKKVIIYYVDVDNLEEIQEFIDDEEDVIIEIELRDLKDILDDAVFEDYAEFKVTKVQELLIPEYIVEITNFQSDRVSRKIDEYNQKGYANTFITSDDEDIEDDDYEDYNEDGENVVPGKKKFTPILISETGLELIEYISLDCTNQDGAWHSDSEIKIDKLGYVVVNGTKTKSFWDGTIKCEKKPLRLKIRNICGDETIWKLSI</sequence>
<dbReference type="STRING" id="580327.Tthe_0777"/>
<dbReference type="GO" id="GO:0003677">
    <property type="term" value="F:DNA binding"/>
    <property type="evidence" value="ECO:0007669"/>
    <property type="project" value="InterPro"/>
</dbReference>
<evidence type="ECO:0000256" key="2">
    <source>
        <dbReference type="ARBA" id="ARBA00022603"/>
    </source>
</evidence>
<proteinExistence type="inferred from homology"/>
<dbReference type="GO" id="GO:0009307">
    <property type="term" value="P:DNA restriction-modification system"/>
    <property type="evidence" value="ECO:0007669"/>
    <property type="project" value="UniProtKB-KW"/>
</dbReference>
<evidence type="ECO:0000256" key="4">
    <source>
        <dbReference type="ARBA" id="ARBA00022691"/>
    </source>
</evidence>
<evidence type="ECO:0000259" key="6">
    <source>
        <dbReference type="Pfam" id="PF01555"/>
    </source>
</evidence>
<keyword evidence="8" id="KW-1185">Reference proteome</keyword>
<protein>
    <submittedName>
        <fullName evidence="7">DNA methylase N-4/N-6 domain protein</fullName>
    </submittedName>
</protein>
<evidence type="ECO:0000313" key="8">
    <source>
        <dbReference type="Proteomes" id="UP000001626"/>
    </source>
</evidence>
<dbReference type="REBASE" id="27656">
    <property type="entry name" value="M.TthMORF777P"/>
</dbReference>
<reference evidence="7 8" key="1">
    <citation type="submission" date="2010-08" db="EMBL/GenBank/DDBJ databases">
        <title>Complete sequence of Thermoanaerobacterium thermosaccharolyticum DSM 571.</title>
        <authorList>
            <consortium name="US DOE Joint Genome Institute"/>
            <person name="Lucas S."/>
            <person name="Copeland A."/>
            <person name="Lapidus A."/>
            <person name="Cheng J.-F."/>
            <person name="Bruce D."/>
            <person name="Goodwin L."/>
            <person name="Pitluck S."/>
            <person name="Teshima H."/>
            <person name="Detter J.C."/>
            <person name="Han C."/>
            <person name="Tapia R."/>
            <person name="Land M."/>
            <person name="Hauser L."/>
            <person name="Chang Y.-J."/>
            <person name="Jeffries C."/>
            <person name="Kyrpides N."/>
            <person name="Ivanova N."/>
            <person name="Mikhailova N."/>
            <person name="Hemme C.L."/>
            <person name="Woyke T."/>
        </authorList>
    </citation>
    <scope>NUCLEOTIDE SEQUENCE [LARGE SCALE GENOMIC DNA]</scope>
    <source>
        <strain evidence="8">ATCC 7956 / DSM 571 / NCIMB 9385 / NCA 3814 / NCTC 13789 / WDCM 00135 / 2032</strain>
    </source>
</reference>
<gene>
    <name evidence="7" type="ordered locus">Tthe_0777</name>
</gene>
<dbReference type="InterPro" id="IPR029063">
    <property type="entry name" value="SAM-dependent_MTases_sf"/>
</dbReference>
<accession>D9TLK5</accession>
<dbReference type="PRINTS" id="PR00506">
    <property type="entry name" value="D21N6MTFRASE"/>
</dbReference>
<evidence type="ECO:0000256" key="1">
    <source>
        <dbReference type="ARBA" id="ARBA00006594"/>
    </source>
</evidence>
<evidence type="ECO:0000313" key="7">
    <source>
        <dbReference type="EMBL" id="ADL68330.1"/>
    </source>
</evidence>
<organism evidence="7 8">
    <name type="scientific">Thermoanaerobacterium thermosaccharolyticum (strain ATCC 7956 / DSM 571 / NCIMB 9385 / NCA 3814 / NCTC 13789 / WDCM 00135 / 2032)</name>
    <name type="common">Clostridium thermosaccharolyticum</name>
    <dbReference type="NCBI Taxonomy" id="580327"/>
    <lineage>
        <taxon>Bacteria</taxon>
        <taxon>Bacillati</taxon>
        <taxon>Bacillota</taxon>
        <taxon>Clostridia</taxon>
        <taxon>Thermoanaerobacterales</taxon>
        <taxon>Thermoanaerobacteraceae</taxon>
        <taxon>Thermoanaerobacterium</taxon>
    </lineage>
</organism>
<dbReference type="HOGENOM" id="CLU_428169_0_0_9"/>